<dbReference type="GeneID" id="19132211"/>
<protein>
    <submittedName>
        <fullName evidence="2">Uncharacterized protein</fullName>
    </submittedName>
</protein>
<reference evidence="2 3" key="1">
    <citation type="journal article" date="2012" name="PLoS Pathog.">
        <title>Diverse lifestyles and strategies of plant pathogenesis encoded in the genomes of eighteen Dothideomycetes fungi.</title>
        <authorList>
            <person name="Ohm R.A."/>
            <person name="Feau N."/>
            <person name="Henrissat B."/>
            <person name="Schoch C.L."/>
            <person name="Horwitz B.A."/>
            <person name="Barry K.W."/>
            <person name="Condon B.J."/>
            <person name="Copeland A.C."/>
            <person name="Dhillon B."/>
            <person name="Glaser F."/>
            <person name="Hesse C.N."/>
            <person name="Kosti I."/>
            <person name="LaButti K."/>
            <person name="Lindquist E.A."/>
            <person name="Lucas S."/>
            <person name="Salamov A.A."/>
            <person name="Bradshaw R.E."/>
            <person name="Ciuffetti L."/>
            <person name="Hamelin R.C."/>
            <person name="Kema G.H.J."/>
            <person name="Lawrence C."/>
            <person name="Scott J.A."/>
            <person name="Spatafora J.W."/>
            <person name="Turgeon B.G."/>
            <person name="de Wit P.J.G.M."/>
            <person name="Zhong S."/>
            <person name="Goodwin S.B."/>
            <person name="Grigoriev I.V."/>
        </authorList>
    </citation>
    <scope>NUCLEOTIDE SEQUENCE [LARGE SCALE GENOMIC DNA]</scope>
    <source>
        <strain evidence="3">ND90Pr / ATCC 201652</strain>
    </source>
</reference>
<reference evidence="3" key="2">
    <citation type="journal article" date="2013" name="PLoS Genet.">
        <title>Comparative genome structure, secondary metabolite, and effector coding capacity across Cochliobolus pathogens.</title>
        <authorList>
            <person name="Condon B.J."/>
            <person name="Leng Y."/>
            <person name="Wu D."/>
            <person name="Bushley K.E."/>
            <person name="Ohm R.A."/>
            <person name="Otillar R."/>
            <person name="Martin J."/>
            <person name="Schackwitz W."/>
            <person name="Grimwood J."/>
            <person name="MohdZainudin N."/>
            <person name="Xue C."/>
            <person name="Wang R."/>
            <person name="Manning V.A."/>
            <person name="Dhillon B."/>
            <person name="Tu Z.J."/>
            <person name="Steffenson B.J."/>
            <person name="Salamov A."/>
            <person name="Sun H."/>
            <person name="Lowry S."/>
            <person name="LaButti K."/>
            <person name="Han J."/>
            <person name="Copeland A."/>
            <person name="Lindquist E."/>
            <person name="Barry K."/>
            <person name="Schmutz J."/>
            <person name="Baker S.E."/>
            <person name="Ciuffetti L.M."/>
            <person name="Grigoriev I.V."/>
            <person name="Zhong S."/>
            <person name="Turgeon B.G."/>
        </authorList>
    </citation>
    <scope>NUCLEOTIDE SEQUENCE [LARGE SCALE GENOMIC DNA]</scope>
    <source>
        <strain evidence="3">ND90Pr / ATCC 201652</strain>
    </source>
</reference>
<dbReference type="EMBL" id="KB445648">
    <property type="protein sequence ID" value="EMD61495.1"/>
    <property type="molecule type" value="Genomic_DNA"/>
</dbReference>
<evidence type="ECO:0000256" key="1">
    <source>
        <dbReference type="SAM" id="SignalP"/>
    </source>
</evidence>
<evidence type="ECO:0000313" key="3">
    <source>
        <dbReference type="Proteomes" id="UP000016934"/>
    </source>
</evidence>
<proteinExistence type="predicted"/>
<dbReference type="Proteomes" id="UP000016934">
    <property type="component" value="Unassembled WGS sequence"/>
</dbReference>
<dbReference type="OrthoDB" id="3643156at2759"/>
<evidence type="ECO:0000313" key="2">
    <source>
        <dbReference type="EMBL" id="EMD61495.1"/>
    </source>
</evidence>
<dbReference type="AlphaFoldDB" id="M2SGE2"/>
<dbReference type="eggNOG" id="ENOG502SXTH">
    <property type="taxonomic scope" value="Eukaryota"/>
</dbReference>
<dbReference type="KEGG" id="bsc:COCSADRAFT_162942"/>
<feature type="chain" id="PRO_5004025757" evidence="1">
    <location>
        <begin position="31"/>
        <end position="388"/>
    </location>
</feature>
<name>M2SGE2_COCSN</name>
<dbReference type="HOGENOM" id="CLU_852552_0_0_1"/>
<keyword evidence="1" id="KW-0732">Signal</keyword>
<gene>
    <name evidence="2" type="ORF">COCSADRAFT_162942</name>
</gene>
<sequence>MPRRFINSITADPAPAKSLVLPLTLALTLADTTPLDMAVSTSHTAPERGGLQETAKRLAKVEMRLSTLLFLVPLASARVIRQAQQIPIVDNAADDTTSVEDNTTHASPSIGLHFTTSHAVAAAHYQNGTTRDLVRMEGGADYQDLMRRWLSSSSGYSGPLEPSDEMVLSGFMIRLHRAIETELDDSVQKAALALSPQAPKLQRNFQKAMVAAGLASSEDSAVLYEEAMATHAALKPASSCTTQSQSEHLQHVLFLAFDDGAFSVSMHEYACRDYTSQGHIINRIIRSDLGWWHLPMYDAPRARFWAQVQQSIGFVLSPQGKAPGRIVLLGSHGADAEFKSRVEDALWDELEMDVSGMLSVNERGDSEWLAARGAAELASRHSEKKYAA</sequence>
<dbReference type="OMA" id="VIRYHNG"/>
<dbReference type="RefSeq" id="XP_007702827.1">
    <property type="nucleotide sequence ID" value="XM_007704637.1"/>
</dbReference>
<feature type="signal peptide" evidence="1">
    <location>
        <begin position="1"/>
        <end position="30"/>
    </location>
</feature>
<keyword evidence="3" id="KW-1185">Reference proteome</keyword>
<organism evidence="2 3">
    <name type="scientific">Cochliobolus sativus (strain ND90Pr / ATCC 201652)</name>
    <name type="common">Common root rot and spot blotch fungus</name>
    <name type="synonym">Bipolaris sorokiniana</name>
    <dbReference type="NCBI Taxonomy" id="665912"/>
    <lineage>
        <taxon>Eukaryota</taxon>
        <taxon>Fungi</taxon>
        <taxon>Dikarya</taxon>
        <taxon>Ascomycota</taxon>
        <taxon>Pezizomycotina</taxon>
        <taxon>Dothideomycetes</taxon>
        <taxon>Pleosporomycetidae</taxon>
        <taxon>Pleosporales</taxon>
        <taxon>Pleosporineae</taxon>
        <taxon>Pleosporaceae</taxon>
        <taxon>Bipolaris</taxon>
    </lineage>
</organism>
<accession>M2SGE2</accession>